<dbReference type="SMART" id="SM00347">
    <property type="entry name" value="HTH_MARR"/>
    <property type="match status" value="1"/>
</dbReference>
<dbReference type="PANTHER" id="PTHR42756:SF1">
    <property type="entry name" value="TRANSCRIPTIONAL REPRESSOR OF EMRAB OPERON"/>
    <property type="match status" value="1"/>
</dbReference>
<proteinExistence type="predicted"/>
<keyword evidence="2" id="KW-0238">DNA-binding</keyword>
<gene>
    <name evidence="6" type="ORF">GCM10022254_30930</name>
</gene>
<accession>A0ABP8C1P3</accession>
<evidence type="ECO:0000256" key="3">
    <source>
        <dbReference type="ARBA" id="ARBA00023163"/>
    </source>
</evidence>
<evidence type="ECO:0000313" key="7">
    <source>
        <dbReference type="Proteomes" id="UP001501710"/>
    </source>
</evidence>
<dbReference type="InterPro" id="IPR000835">
    <property type="entry name" value="HTH_MarR-typ"/>
</dbReference>
<dbReference type="EMBL" id="BAABAS010000006">
    <property type="protein sequence ID" value="GAA4232044.1"/>
    <property type="molecule type" value="Genomic_DNA"/>
</dbReference>
<sequence length="186" mass="20056">MASQDSVDRWLEQWSWAGDDLPLDSIAVAKRVTRVARGLEKLTTATLRPLGLDPGEFDVLASLLRAGPPHELTPTALNQSLMMSAGGLTKRLGKLEERALVTRRLSADDRRSLLVTLTDTGLALAGRAVRVHATATAEVIDRMGAESREELSGLLRGLLVELEEPERQRESGQRSGEPALGSGGLL</sequence>
<dbReference type="InterPro" id="IPR036388">
    <property type="entry name" value="WH-like_DNA-bd_sf"/>
</dbReference>
<comment type="caution">
    <text evidence="6">The sequence shown here is derived from an EMBL/GenBank/DDBJ whole genome shotgun (WGS) entry which is preliminary data.</text>
</comment>
<evidence type="ECO:0000259" key="5">
    <source>
        <dbReference type="PROSITE" id="PS50995"/>
    </source>
</evidence>
<name>A0ABP8C1P3_9ACTN</name>
<feature type="region of interest" description="Disordered" evidence="4">
    <location>
        <begin position="164"/>
        <end position="186"/>
    </location>
</feature>
<keyword evidence="7" id="KW-1185">Reference proteome</keyword>
<dbReference type="PROSITE" id="PS50995">
    <property type="entry name" value="HTH_MARR_2"/>
    <property type="match status" value="1"/>
</dbReference>
<organism evidence="6 7">
    <name type="scientific">Actinomadura meridiana</name>
    <dbReference type="NCBI Taxonomy" id="559626"/>
    <lineage>
        <taxon>Bacteria</taxon>
        <taxon>Bacillati</taxon>
        <taxon>Actinomycetota</taxon>
        <taxon>Actinomycetes</taxon>
        <taxon>Streptosporangiales</taxon>
        <taxon>Thermomonosporaceae</taxon>
        <taxon>Actinomadura</taxon>
    </lineage>
</organism>
<evidence type="ECO:0000313" key="6">
    <source>
        <dbReference type="EMBL" id="GAA4232044.1"/>
    </source>
</evidence>
<evidence type="ECO:0000256" key="2">
    <source>
        <dbReference type="ARBA" id="ARBA00023125"/>
    </source>
</evidence>
<dbReference type="Pfam" id="PF12802">
    <property type="entry name" value="MarR_2"/>
    <property type="match status" value="1"/>
</dbReference>
<keyword evidence="1" id="KW-0805">Transcription regulation</keyword>
<dbReference type="InterPro" id="IPR036390">
    <property type="entry name" value="WH_DNA-bd_sf"/>
</dbReference>
<dbReference type="RefSeq" id="WP_344896491.1">
    <property type="nucleotide sequence ID" value="NZ_BAABAS010000006.1"/>
</dbReference>
<dbReference type="SUPFAM" id="SSF46785">
    <property type="entry name" value="Winged helix' DNA-binding domain"/>
    <property type="match status" value="1"/>
</dbReference>
<feature type="domain" description="HTH marR-type" evidence="5">
    <location>
        <begin position="25"/>
        <end position="160"/>
    </location>
</feature>
<dbReference type="PANTHER" id="PTHR42756">
    <property type="entry name" value="TRANSCRIPTIONAL REGULATOR, MARR"/>
    <property type="match status" value="1"/>
</dbReference>
<dbReference type="PRINTS" id="PR00598">
    <property type="entry name" value="HTHMARR"/>
</dbReference>
<reference evidence="7" key="1">
    <citation type="journal article" date="2019" name="Int. J. Syst. Evol. Microbiol.">
        <title>The Global Catalogue of Microorganisms (GCM) 10K type strain sequencing project: providing services to taxonomists for standard genome sequencing and annotation.</title>
        <authorList>
            <consortium name="The Broad Institute Genomics Platform"/>
            <consortium name="The Broad Institute Genome Sequencing Center for Infectious Disease"/>
            <person name="Wu L."/>
            <person name="Ma J."/>
        </authorList>
    </citation>
    <scope>NUCLEOTIDE SEQUENCE [LARGE SCALE GENOMIC DNA]</scope>
    <source>
        <strain evidence="7">JCM 17440</strain>
    </source>
</reference>
<evidence type="ECO:0000256" key="4">
    <source>
        <dbReference type="SAM" id="MobiDB-lite"/>
    </source>
</evidence>
<evidence type="ECO:0000256" key="1">
    <source>
        <dbReference type="ARBA" id="ARBA00023015"/>
    </source>
</evidence>
<protein>
    <recommendedName>
        <fullName evidence="5">HTH marR-type domain-containing protein</fullName>
    </recommendedName>
</protein>
<keyword evidence="3" id="KW-0804">Transcription</keyword>
<dbReference type="Proteomes" id="UP001501710">
    <property type="component" value="Unassembled WGS sequence"/>
</dbReference>
<dbReference type="Gene3D" id="1.10.10.10">
    <property type="entry name" value="Winged helix-like DNA-binding domain superfamily/Winged helix DNA-binding domain"/>
    <property type="match status" value="1"/>
</dbReference>